<evidence type="ECO:0000313" key="5">
    <source>
        <dbReference type="Proteomes" id="UP000321734"/>
    </source>
</evidence>
<gene>
    <name evidence="4" type="ORF">ES711_06925</name>
</gene>
<dbReference type="AlphaFoldDB" id="A0A5C7AHE8"/>
<dbReference type="OrthoDB" id="880459at2"/>
<evidence type="ECO:0000259" key="3">
    <source>
        <dbReference type="Pfam" id="PF14302"/>
    </source>
</evidence>
<keyword evidence="1" id="KW-0732">Signal</keyword>
<feature type="domain" description="DUF306" evidence="2">
    <location>
        <begin position="111"/>
        <end position="206"/>
    </location>
</feature>
<protein>
    <submittedName>
        <fullName evidence="4">DUF4377 domain-containing protein</fullName>
    </submittedName>
</protein>
<dbReference type="InterPro" id="IPR038670">
    <property type="entry name" value="HslJ-like_sf"/>
</dbReference>
<dbReference type="InterPro" id="IPR005184">
    <property type="entry name" value="DUF306_Meta_HslJ"/>
</dbReference>
<reference evidence="4 5" key="1">
    <citation type="submission" date="2019-08" db="EMBL/GenBank/DDBJ databases">
        <title>Genome sequence of Gelidibacter salicanalis IC162T.</title>
        <authorList>
            <person name="Bowman J.P."/>
        </authorList>
    </citation>
    <scope>NUCLEOTIDE SEQUENCE [LARGE SCALE GENOMIC DNA]</scope>
    <source>
        <strain evidence="4 5">IC162</strain>
    </source>
</reference>
<evidence type="ECO:0000259" key="2">
    <source>
        <dbReference type="Pfam" id="PF03724"/>
    </source>
</evidence>
<feature type="chain" id="PRO_5022732205" evidence="1">
    <location>
        <begin position="19"/>
        <end position="216"/>
    </location>
</feature>
<sequence>MKVSVLSCILLCACFWLASCQLLSSDKVIYVNNAMIPCAEGDSERCLQIKAAVDGPWQAYSGALEGFEYEKGFFYKLKVSENATGNSAAGETLPSYTVVDILEKSKTTLTLDNGFWIVVGILETSKLPRNPVFKIKQNTFEGNTSCNKFSGTIALTKDSFKPNIDSITEMDCNTLSVEHLFLKTLPEVKRYQIKGDRLLLLDRHKKIMMTCVYSPE</sequence>
<dbReference type="Pfam" id="PF14302">
    <property type="entry name" value="DUF4377"/>
    <property type="match status" value="1"/>
</dbReference>
<dbReference type="Gene3D" id="2.40.128.270">
    <property type="match status" value="1"/>
</dbReference>
<dbReference type="Pfam" id="PF03724">
    <property type="entry name" value="META"/>
    <property type="match status" value="1"/>
</dbReference>
<name>A0A5C7AHE8_9FLAO</name>
<dbReference type="PROSITE" id="PS51257">
    <property type="entry name" value="PROKAR_LIPOPROTEIN"/>
    <property type="match status" value="1"/>
</dbReference>
<dbReference type="RefSeq" id="WP_146891899.1">
    <property type="nucleotide sequence ID" value="NZ_VORX01000003.1"/>
</dbReference>
<dbReference type="InterPro" id="IPR025485">
    <property type="entry name" value="DUF4377"/>
</dbReference>
<proteinExistence type="predicted"/>
<keyword evidence="5" id="KW-1185">Reference proteome</keyword>
<feature type="signal peptide" evidence="1">
    <location>
        <begin position="1"/>
        <end position="18"/>
    </location>
</feature>
<evidence type="ECO:0000313" key="4">
    <source>
        <dbReference type="EMBL" id="TXE08236.1"/>
    </source>
</evidence>
<organism evidence="4 5">
    <name type="scientific">Gelidibacter salicanalis</name>
    <dbReference type="NCBI Taxonomy" id="291193"/>
    <lineage>
        <taxon>Bacteria</taxon>
        <taxon>Pseudomonadati</taxon>
        <taxon>Bacteroidota</taxon>
        <taxon>Flavobacteriia</taxon>
        <taxon>Flavobacteriales</taxon>
        <taxon>Flavobacteriaceae</taxon>
        <taxon>Gelidibacter</taxon>
    </lineage>
</organism>
<accession>A0A5C7AHE8</accession>
<dbReference type="EMBL" id="VORX01000003">
    <property type="protein sequence ID" value="TXE08236.1"/>
    <property type="molecule type" value="Genomic_DNA"/>
</dbReference>
<feature type="domain" description="DUF4377" evidence="3">
    <location>
        <begin position="30"/>
        <end position="104"/>
    </location>
</feature>
<comment type="caution">
    <text evidence="4">The sequence shown here is derived from an EMBL/GenBank/DDBJ whole genome shotgun (WGS) entry which is preliminary data.</text>
</comment>
<dbReference type="Proteomes" id="UP000321734">
    <property type="component" value="Unassembled WGS sequence"/>
</dbReference>
<evidence type="ECO:0000256" key="1">
    <source>
        <dbReference type="SAM" id="SignalP"/>
    </source>
</evidence>